<dbReference type="Gene3D" id="1.10.10.60">
    <property type="entry name" value="Homeodomain-like"/>
    <property type="match status" value="1"/>
</dbReference>
<dbReference type="InterPro" id="IPR050109">
    <property type="entry name" value="HTH-type_TetR-like_transc_reg"/>
</dbReference>
<dbReference type="AlphaFoldDB" id="A0A6I6IX30"/>
<dbReference type="InterPro" id="IPR001647">
    <property type="entry name" value="HTH_TetR"/>
</dbReference>
<dbReference type="InterPro" id="IPR039536">
    <property type="entry name" value="TetR_C_Proteobacteria"/>
</dbReference>
<feature type="DNA-binding region" description="H-T-H motif" evidence="2">
    <location>
        <begin position="46"/>
        <end position="65"/>
    </location>
</feature>
<dbReference type="Proteomes" id="UP000428330">
    <property type="component" value="Chromosome"/>
</dbReference>
<proteinExistence type="predicted"/>
<dbReference type="GO" id="GO:0003700">
    <property type="term" value="F:DNA-binding transcription factor activity"/>
    <property type="evidence" value="ECO:0007669"/>
    <property type="project" value="TreeGrafter"/>
</dbReference>
<evidence type="ECO:0000256" key="3">
    <source>
        <dbReference type="SAM" id="MobiDB-lite"/>
    </source>
</evidence>
<gene>
    <name evidence="5" type="ORF">EI983_17890</name>
</gene>
<keyword evidence="6" id="KW-1185">Reference proteome</keyword>
<dbReference type="SUPFAM" id="SSF46689">
    <property type="entry name" value="Homeodomain-like"/>
    <property type="match status" value="1"/>
</dbReference>
<sequence>MGTLKSTHPFQQRSSAVKDTEQEDRRREILSHGLSVLIEKGWRGASMIAIARKASASKETLYNWFGDKAGFFGALIRANATALDKALPEDFASMPLEEGLHAFGRELLTLVCGDASVAINRAAIADAGGDATLGKTLIGEGKAKSLPKLAAWLSRHMELDNPTEAAERFVVLVKGEAQLERLLGVANPPSEKEITAQVDRAVRDFLMLYQR</sequence>
<dbReference type="GO" id="GO:0000976">
    <property type="term" value="F:transcription cis-regulatory region binding"/>
    <property type="evidence" value="ECO:0007669"/>
    <property type="project" value="TreeGrafter"/>
</dbReference>
<evidence type="ECO:0000259" key="4">
    <source>
        <dbReference type="PROSITE" id="PS50977"/>
    </source>
</evidence>
<dbReference type="PANTHER" id="PTHR30055">
    <property type="entry name" value="HTH-TYPE TRANSCRIPTIONAL REGULATOR RUTR"/>
    <property type="match status" value="1"/>
</dbReference>
<dbReference type="OrthoDB" id="7914379at2"/>
<dbReference type="Pfam" id="PF00440">
    <property type="entry name" value="TetR_N"/>
    <property type="match status" value="1"/>
</dbReference>
<dbReference type="Gene3D" id="1.10.357.10">
    <property type="entry name" value="Tetracycline Repressor, domain 2"/>
    <property type="match status" value="1"/>
</dbReference>
<dbReference type="KEGG" id="rom:EI983_17890"/>
<feature type="domain" description="HTH tetR-type" evidence="4">
    <location>
        <begin position="23"/>
        <end position="83"/>
    </location>
</feature>
<dbReference type="Pfam" id="PF14246">
    <property type="entry name" value="TetR_C_7"/>
    <property type="match status" value="1"/>
</dbReference>
<name>A0A6I6IX30_9RHOB</name>
<accession>A0A6I6IX30</accession>
<evidence type="ECO:0000256" key="1">
    <source>
        <dbReference type="ARBA" id="ARBA00023125"/>
    </source>
</evidence>
<evidence type="ECO:0000313" key="6">
    <source>
        <dbReference type="Proteomes" id="UP000428330"/>
    </source>
</evidence>
<dbReference type="PANTHER" id="PTHR30055:SF146">
    <property type="entry name" value="HTH-TYPE TRANSCRIPTIONAL DUAL REGULATOR CECR"/>
    <property type="match status" value="1"/>
</dbReference>
<evidence type="ECO:0000313" key="5">
    <source>
        <dbReference type="EMBL" id="QGY00037.1"/>
    </source>
</evidence>
<feature type="compositionally biased region" description="Polar residues" evidence="3">
    <location>
        <begin position="1"/>
        <end position="15"/>
    </location>
</feature>
<protein>
    <submittedName>
        <fullName evidence="5">TetR/AcrR family transcriptional regulator</fullName>
    </submittedName>
</protein>
<feature type="region of interest" description="Disordered" evidence="3">
    <location>
        <begin position="1"/>
        <end position="24"/>
    </location>
</feature>
<dbReference type="InterPro" id="IPR009057">
    <property type="entry name" value="Homeodomain-like_sf"/>
</dbReference>
<reference evidence="6" key="1">
    <citation type="submission" date="2018-12" db="EMBL/GenBank/DDBJ databases">
        <title>Complete genome sequence of Roseovarius sp. MME-070.</title>
        <authorList>
            <person name="Nam Y.-D."/>
            <person name="Kang J."/>
            <person name="Chung W.-H."/>
            <person name="Park Y.S."/>
        </authorList>
    </citation>
    <scope>NUCLEOTIDE SEQUENCE [LARGE SCALE GENOMIC DNA]</scope>
    <source>
        <strain evidence="6">MME-070</strain>
    </source>
</reference>
<evidence type="ECO:0000256" key="2">
    <source>
        <dbReference type="PROSITE-ProRule" id="PRU00335"/>
    </source>
</evidence>
<dbReference type="EMBL" id="CP034348">
    <property type="protein sequence ID" value="QGY00037.1"/>
    <property type="molecule type" value="Genomic_DNA"/>
</dbReference>
<keyword evidence="1 2" id="KW-0238">DNA-binding</keyword>
<dbReference type="PROSITE" id="PS50977">
    <property type="entry name" value="HTH_TETR_2"/>
    <property type="match status" value="1"/>
</dbReference>
<organism evidence="5 6">
    <name type="scientific">Roseovarius faecimaris</name>
    <dbReference type="NCBI Taxonomy" id="2494550"/>
    <lineage>
        <taxon>Bacteria</taxon>
        <taxon>Pseudomonadati</taxon>
        <taxon>Pseudomonadota</taxon>
        <taxon>Alphaproteobacteria</taxon>
        <taxon>Rhodobacterales</taxon>
        <taxon>Roseobacteraceae</taxon>
        <taxon>Roseovarius</taxon>
    </lineage>
</organism>